<protein>
    <recommendedName>
        <fullName evidence="3">Cx9C motif-containing protein 4, mitochondrial</fullName>
    </recommendedName>
</protein>
<organism evidence="9 10">
    <name type="scientific">Orbilia brochopaga</name>
    <dbReference type="NCBI Taxonomy" id="3140254"/>
    <lineage>
        <taxon>Eukaryota</taxon>
        <taxon>Fungi</taxon>
        <taxon>Dikarya</taxon>
        <taxon>Ascomycota</taxon>
        <taxon>Pezizomycotina</taxon>
        <taxon>Orbiliomycetes</taxon>
        <taxon>Orbiliales</taxon>
        <taxon>Orbiliaceae</taxon>
        <taxon>Orbilia</taxon>
    </lineage>
</organism>
<dbReference type="PANTHER" id="PTHR15590:SF0">
    <property type="entry name" value="CX9C MOTIF-CONTAINING PROTEIN 4"/>
    <property type="match status" value="1"/>
</dbReference>
<evidence type="ECO:0000313" key="10">
    <source>
        <dbReference type="Proteomes" id="UP001375240"/>
    </source>
</evidence>
<comment type="caution">
    <text evidence="9">The sequence shown here is derived from an EMBL/GenBank/DDBJ whole genome shotgun (WGS) entry which is preliminary data.</text>
</comment>
<feature type="compositionally biased region" description="Basic and acidic residues" evidence="8">
    <location>
        <begin position="72"/>
        <end position="82"/>
    </location>
</feature>
<dbReference type="FunFam" id="1.10.287.1130:FF:000008">
    <property type="entry name" value="Cx9C motif-containing protein 4, mitochondrial"/>
    <property type="match status" value="1"/>
</dbReference>
<evidence type="ECO:0000256" key="6">
    <source>
        <dbReference type="ARBA" id="ARBA00023157"/>
    </source>
</evidence>
<proteinExistence type="inferred from homology"/>
<evidence type="ECO:0000256" key="3">
    <source>
        <dbReference type="ARBA" id="ARBA00019406"/>
    </source>
</evidence>
<feature type="disulfide bond" evidence="7">
    <location>
        <begin position="25"/>
        <end position="36"/>
    </location>
</feature>
<comment type="subcellular location">
    <subcellularLocation>
        <location evidence="1">Mitochondrion intermembrane space</location>
    </subcellularLocation>
</comment>
<sequence>MGISIDEAIKQDPPCYSKACAIQSCIQKNNFDESKCQDQIDALYACCAEFYRRKGRDAKSVSCPKPNLLDLKIKQRKEERENGGSGSSSREAKRR</sequence>
<feature type="region of interest" description="Disordered" evidence="8">
    <location>
        <begin position="72"/>
        <end position="95"/>
    </location>
</feature>
<dbReference type="Gene3D" id="1.10.287.1130">
    <property type="entry name" value="CytochromE C oxidase copper chaperone"/>
    <property type="match status" value="1"/>
</dbReference>
<evidence type="ECO:0000256" key="2">
    <source>
        <dbReference type="ARBA" id="ARBA00009858"/>
    </source>
</evidence>
<evidence type="ECO:0000256" key="5">
    <source>
        <dbReference type="ARBA" id="ARBA00023128"/>
    </source>
</evidence>
<accession>A0AAV9UNJ8</accession>
<dbReference type="PANTHER" id="PTHR15590">
    <property type="entry name" value="CX9C MOTIF-CONTAINING PROTEIN 4"/>
    <property type="match status" value="1"/>
</dbReference>
<dbReference type="Pfam" id="PF08991">
    <property type="entry name" value="CMC4"/>
    <property type="match status" value="1"/>
</dbReference>
<name>A0AAV9UNJ8_9PEZI</name>
<comment type="similarity">
    <text evidence="2">Belongs to the CMC4 family.</text>
</comment>
<evidence type="ECO:0000313" key="9">
    <source>
        <dbReference type="EMBL" id="KAK6344458.1"/>
    </source>
</evidence>
<dbReference type="EMBL" id="JAVHNQ010000006">
    <property type="protein sequence ID" value="KAK6344458.1"/>
    <property type="molecule type" value="Genomic_DNA"/>
</dbReference>
<evidence type="ECO:0000256" key="4">
    <source>
        <dbReference type="ARBA" id="ARBA00022737"/>
    </source>
</evidence>
<dbReference type="InterPro" id="IPR027179">
    <property type="entry name" value="CMC4"/>
</dbReference>
<evidence type="ECO:0000256" key="8">
    <source>
        <dbReference type="SAM" id="MobiDB-lite"/>
    </source>
</evidence>
<dbReference type="PROSITE" id="PS51808">
    <property type="entry name" value="CHCH"/>
    <property type="match status" value="1"/>
</dbReference>
<dbReference type="AlphaFoldDB" id="A0AAV9UNJ8"/>
<reference evidence="9 10" key="1">
    <citation type="submission" date="2019-10" db="EMBL/GenBank/DDBJ databases">
        <authorList>
            <person name="Palmer J.M."/>
        </authorList>
    </citation>
    <scope>NUCLEOTIDE SEQUENCE [LARGE SCALE GENOMIC DNA]</scope>
    <source>
        <strain evidence="9 10">TWF696</strain>
    </source>
</reference>
<keyword evidence="4" id="KW-0677">Repeat</keyword>
<feature type="disulfide bond" evidence="7">
    <location>
        <begin position="15"/>
        <end position="46"/>
    </location>
</feature>
<keyword evidence="6 7" id="KW-1015">Disulfide bond</keyword>
<feature type="disulfide bond" evidence="7">
    <location>
        <begin position="47"/>
        <end position="63"/>
    </location>
</feature>
<evidence type="ECO:0000256" key="7">
    <source>
        <dbReference type="PIRSR" id="PIRSR627179-50"/>
    </source>
</evidence>
<dbReference type="InterPro" id="IPR009069">
    <property type="entry name" value="Cys_alpha_HP_mot_SF"/>
</dbReference>
<evidence type="ECO:0000256" key="1">
    <source>
        <dbReference type="ARBA" id="ARBA00004569"/>
    </source>
</evidence>
<dbReference type="GO" id="GO:0005758">
    <property type="term" value="C:mitochondrial intermembrane space"/>
    <property type="evidence" value="ECO:0007669"/>
    <property type="project" value="UniProtKB-SubCell"/>
</dbReference>
<dbReference type="SUPFAM" id="SSF47072">
    <property type="entry name" value="Cysteine alpha-hairpin motif"/>
    <property type="match status" value="1"/>
</dbReference>
<keyword evidence="5" id="KW-0496">Mitochondrion</keyword>
<keyword evidence="10" id="KW-1185">Reference proteome</keyword>
<gene>
    <name evidence="9" type="primary">CMC4</name>
    <name evidence="9" type="ORF">TWF696_008095</name>
</gene>
<dbReference type="Proteomes" id="UP001375240">
    <property type="component" value="Unassembled WGS sequence"/>
</dbReference>